<dbReference type="EMBL" id="JAQQPM010000004">
    <property type="protein sequence ID" value="KAK2070527.1"/>
    <property type="molecule type" value="Genomic_DNA"/>
</dbReference>
<dbReference type="Proteomes" id="UP001217918">
    <property type="component" value="Unassembled WGS sequence"/>
</dbReference>
<evidence type="ECO:0000313" key="8">
    <source>
        <dbReference type="Proteomes" id="UP001217918"/>
    </source>
</evidence>
<feature type="transmembrane region" description="Helical" evidence="5">
    <location>
        <begin position="92"/>
        <end position="115"/>
    </location>
</feature>
<comment type="caution">
    <text evidence="7">The sequence shown here is derived from an EMBL/GenBank/DDBJ whole genome shotgun (WGS) entry which is preliminary data.</text>
</comment>
<dbReference type="PANTHER" id="PTHR23241">
    <property type="entry name" value="LATE EMBRYOGENESIS ABUNDANT PLANTS LEA-RELATED"/>
    <property type="match status" value="1"/>
</dbReference>
<keyword evidence="4 5" id="KW-0472">Membrane</keyword>
<name>A0AAD9I4R8_9PEZI</name>
<dbReference type="InterPro" id="IPR025423">
    <property type="entry name" value="TMEM205-like"/>
</dbReference>
<keyword evidence="8" id="KW-1185">Reference proteome</keyword>
<keyword evidence="3 5" id="KW-1133">Transmembrane helix</keyword>
<feature type="domain" description="TMEM205-like" evidence="6">
    <location>
        <begin position="16"/>
        <end position="124"/>
    </location>
</feature>
<dbReference type="InterPro" id="IPR053009">
    <property type="entry name" value="Xanthocillin_Biosynth-Assoc"/>
</dbReference>
<dbReference type="GO" id="GO:0016020">
    <property type="term" value="C:membrane"/>
    <property type="evidence" value="ECO:0007669"/>
    <property type="project" value="UniProtKB-SubCell"/>
</dbReference>
<evidence type="ECO:0000256" key="1">
    <source>
        <dbReference type="ARBA" id="ARBA00004370"/>
    </source>
</evidence>
<evidence type="ECO:0000256" key="4">
    <source>
        <dbReference type="ARBA" id="ARBA00023136"/>
    </source>
</evidence>
<feature type="transmembrane region" description="Helical" evidence="5">
    <location>
        <begin position="51"/>
        <end position="72"/>
    </location>
</feature>
<sequence>MAPVGMFSAAPYHIISYGTLLGTTVFHTFVGGIISYQHLPRPFFGSLMAKIFPAYFVMQTALPVVLALTYPGSVLTGAASGVAGVLQPANRWSVLMPLALALAGGVANLAVVGPATTQCMEDRRVQEKKDGKKAYDAAPHSQEMTAMNKRFSILHGVSSALNLVEFFALLGYGFTLAARVV</sequence>
<evidence type="ECO:0000256" key="2">
    <source>
        <dbReference type="ARBA" id="ARBA00022692"/>
    </source>
</evidence>
<organism evidence="7 8">
    <name type="scientific">Phyllachora maydis</name>
    <dbReference type="NCBI Taxonomy" id="1825666"/>
    <lineage>
        <taxon>Eukaryota</taxon>
        <taxon>Fungi</taxon>
        <taxon>Dikarya</taxon>
        <taxon>Ascomycota</taxon>
        <taxon>Pezizomycotina</taxon>
        <taxon>Sordariomycetes</taxon>
        <taxon>Sordariomycetidae</taxon>
        <taxon>Phyllachorales</taxon>
        <taxon>Phyllachoraceae</taxon>
        <taxon>Phyllachora</taxon>
    </lineage>
</organism>
<keyword evidence="2 5" id="KW-0812">Transmembrane</keyword>
<comment type="subcellular location">
    <subcellularLocation>
        <location evidence="1">Membrane</location>
    </subcellularLocation>
</comment>
<dbReference type="Pfam" id="PF13664">
    <property type="entry name" value="DUF4149"/>
    <property type="match status" value="1"/>
</dbReference>
<accession>A0AAD9I4R8</accession>
<evidence type="ECO:0000259" key="6">
    <source>
        <dbReference type="Pfam" id="PF13664"/>
    </source>
</evidence>
<evidence type="ECO:0000256" key="3">
    <source>
        <dbReference type="ARBA" id="ARBA00022989"/>
    </source>
</evidence>
<feature type="transmembrane region" description="Helical" evidence="5">
    <location>
        <begin position="153"/>
        <end position="174"/>
    </location>
</feature>
<evidence type="ECO:0000256" key="5">
    <source>
        <dbReference type="SAM" id="Phobius"/>
    </source>
</evidence>
<proteinExistence type="predicted"/>
<feature type="transmembrane region" description="Helical" evidence="5">
    <location>
        <begin position="14"/>
        <end position="39"/>
    </location>
</feature>
<protein>
    <recommendedName>
        <fullName evidence="6">TMEM205-like domain-containing protein</fullName>
    </recommendedName>
</protein>
<evidence type="ECO:0000313" key="7">
    <source>
        <dbReference type="EMBL" id="KAK2070527.1"/>
    </source>
</evidence>
<dbReference type="PANTHER" id="PTHR23241:SF106">
    <property type="entry name" value="DUF4149 DOMAIN-CONTAINING PROTEIN"/>
    <property type="match status" value="1"/>
</dbReference>
<gene>
    <name evidence="7" type="ORF">P8C59_005012</name>
</gene>
<reference evidence="7" key="1">
    <citation type="journal article" date="2023" name="Mol. Plant Microbe Interact.">
        <title>Elucidating the Obligate Nature and Biological Capacity of an Invasive Fungal Corn Pathogen.</title>
        <authorList>
            <person name="MacCready J.S."/>
            <person name="Roggenkamp E.M."/>
            <person name="Gdanetz K."/>
            <person name="Chilvers M.I."/>
        </authorList>
    </citation>
    <scope>NUCLEOTIDE SEQUENCE</scope>
    <source>
        <strain evidence="7">PM02</strain>
    </source>
</reference>
<dbReference type="AlphaFoldDB" id="A0AAD9I4R8"/>